<protein>
    <submittedName>
        <fullName evidence="2">Phosphate transport regulator</fullName>
    </submittedName>
</protein>
<proteinExistence type="inferred from homology"/>
<evidence type="ECO:0000256" key="1">
    <source>
        <dbReference type="ARBA" id="ARBA00008591"/>
    </source>
</evidence>
<dbReference type="AlphaFoldDB" id="W1VG98"/>
<dbReference type="Pfam" id="PF01865">
    <property type="entry name" value="PhoU_div"/>
    <property type="match status" value="1"/>
</dbReference>
<dbReference type="Gene3D" id="1.20.58.220">
    <property type="entry name" value="Phosphate transport system protein phou homolog 2, domain 2"/>
    <property type="match status" value="1"/>
</dbReference>
<dbReference type="PANTHER" id="PTHR37298">
    <property type="entry name" value="UPF0111 PROTEIN YKAA"/>
    <property type="match status" value="1"/>
</dbReference>
<gene>
    <name evidence="2" type="ORF">Q605_AUC00564G0001</name>
</gene>
<evidence type="ECO:0000313" key="3">
    <source>
        <dbReference type="Proteomes" id="UP000018852"/>
    </source>
</evidence>
<dbReference type="InterPro" id="IPR052912">
    <property type="entry name" value="UPF0111_domain"/>
</dbReference>
<reference evidence="2 3" key="1">
    <citation type="submission" date="2013-12" db="EMBL/GenBank/DDBJ databases">
        <title>A Varibaculum cambriense genome reconstructed from a premature infant gut community with otherwise low bacterial novelty that shifts toward anaerobic metabolism during the third week of life.</title>
        <authorList>
            <person name="Brown C.T."/>
            <person name="Sharon I."/>
            <person name="Thomas B.C."/>
            <person name="Castelle C.J."/>
            <person name="Morowitz M.J."/>
            <person name="Banfield J.F."/>
        </authorList>
    </citation>
    <scope>NUCLEOTIDE SEQUENCE [LARGE SCALE GENOMIC DNA]</scope>
    <source>
        <strain evidence="3">DORA_12</strain>
    </source>
</reference>
<name>W1VG98_9ACTO</name>
<dbReference type="EMBL" id="AZLV01000564">
    <property type="protein sequence ID" value="ETJ05033.1"/>
    <property type="molecule type" value="Genomic_DNA"/>
</dbReference>
<dbReference type="InterPro" id="IPR018445">
    <property type="entry name" value="Put_Phosphate_transp_reg"/>
</dbReference>
<accession>W1VG98</accession>
<organism evidence="2 3">
    <name type="scientific">Actinomyces urogenitalis DORA_12</name>
    <dbReference type="NCBI Taxonomy" id="1403939"/>
    <lineage>
        <taxon>Bacteria</taxon>
        <taxon>Bacillati</taxon>
        <taxon>Actinomycetota</taxon>
        <taxon>Actinomycetes</taxon>
        <taxon>Actinomycetales</taxon>
        <taxon>Actinomycetaceae</taxon>
        <taxon>Actinomyces</taxon>
    </lineage>
</organism>
<dbReference type="Proteomes" id="UP000018852">
    <property type="component" value="Unassembled WGS sequence"/>
</dbReference>
<evidence type="ECO:0000313" key="2">
    <source>
        <dbReference type="EMBL" id="ETJ05033.1"/>
    </source>
</evidence>
<feature type="non-terminal residue" evidence="2">
    <location>
        <position position="116"/>
    </location>
</feature>
<comment type="similarity">
    <text evidence="1">Belongs to the UPF0111 family.</text>
</comment>
<comment type="caution">
    <text evidence="2">The sequence shown here is derived from an EMBL/GenBank/DDBJ whole genome shotgun (WGS) entry which is preliminary data.</text>
</comment>
<sequence length="116" mass="12735">MRLRPRNNNADLLAALSALADRLVAGCDLVGRIVTADFASRAQLRDELHAVEHEADEIHHRFLHLLSHTFVTAIDRDDLRRIAGLLDDCLDAVDQAGDAIVLYQAGALPQACTEQV</sequence>
<dbReference type="PANTHER" id="PTHR37298:SF1">
    <property type="entry name" value="UPF0111 PROTEIN YKAA"/>
    <property type="match status" value="1"/>
</dbReference>
<dbReference type="InterPro" id="IPR038078">
    <property type="entry name" value="PhoU-like_sf"/>
</dbReference>